<feature type="compositionally biased region" description="Basic and acidic residues" evidence="1">
    <location>
        <begin position="41"/>
        <end position="67"/>
    </location>
</feature>
<dbReference type="Proteomes" id="UP001600888">
    <property type="component" value="Unassembled WGS sequence"/>
</dbReference>
<dbReference type="EMBL" id="JBAWTH010000241">
    <property type="protein sequence ID" value="KAL2272399.1"/>
    <property type="molecule type" value="Genomic_DNA"/>
</dbReference>
<protein>
    <submittedName>
        <fullName evidence="2">Uncharacterized protein</fullName>
    </submittedName>
</protein>
<proteinExistence type="predicted"/>
<reference evidence="2 3" key="1">
    <citation type="submission" date="2024-03" db="EMBL/GenBank/DDBJ databases">
        <title>A high-quality draft genome sequence of Diaporthe vaccinii, a causative agent of upright dieback and viscid rot disease in cranberry plants.</title>
        <authorList>
            <person name="Sarrasin M."/>
            <person name="Lang B.F."/>
            <person name="Burger G."/>
        </authorList>
    </citation>
    <scope>NUCLEOTIDE SEQUENCE [LARGE SCALE GENOMIC DNA]</scope>
    <source>
        <strain evidence="2 3">IS7</strain>
    </source>
</reference>
<comment type="caution">
    <text evidence="2">The sequence shown here is derived from an EMBL/GenBank/DDBJ whole genome shotgun (WGS) entry which is preliminary data.</text>
</comment>
<keyword evidence="3" id="KW-1185">Reference proteome</keyword>
<accession>A0ABR4DTA5</accession>
<feature type="region of interest" description="Disordered" evidence="1">
    <location>
        <begin position="38"/>
        <end position="67"/>
    </location>
</feature>
<sequence>MIPALQAQFHHHPARLTEAAKKGAVGGFLVKAMHHLTPQNVDHHMTSREMEVKDQKNKRKESSGGKK</sequence>
<evidence type="ECO:0000313" key="2">
    <source>
        <dbReference type="EMBL" id="KAL2272399.1"/>
    </source>
</evidence>
<organism evidence="2 3">
    <name type="scientific">Diaporthe vaccinii</name>
    <dbReference type="NCBI Taxonomy" id="105482"/>
    <lineage>
        <taxon>Eukaryota</taxon>
        <taxon>Fungi</taxon>
        <taxon>Dikarya</taxon>
        <taxon>Ascomycota</taxon>
        <taxon>Pezizomycotina</taxon>
        <taxon>Sordariomycetes</taxon>
        <taxon>Sordariomycetidae</taxon>
        <taxon>Diaporthales</taxon>
        <taxon>Diaporthaceae</taxon>
        <taxon>Diaporthe</taxon>
        <taxon>Diaporthe eres species complex</taxon>
    </lineage>
</organism>
<evidence type="ECO:0000313" key="3">
    <source>
        <dbReference type="Proteomes" id="UP001600888"/>
    </source>
</evidence>
<evidence type="ECO:0000256" key="1">
    <source>
        <dbReference type="SAM" id="MobiDB-lite"/>
    </source>
</evidence>
<gene>
    <name evidence="2" type="ORF">FJTKL_06747</name>
</gene>
<name>A0ABR4DTA5_9PEZI</name>